<proteinExistence type="predicted"/>
<reference evidence="2 3" key="1">
    <citation type="submission" date="2014-09" db="EMBL/GenBank/DDBJ databases">
        <title>Vibrio maritimus JCM 19235. (C45) whole genome shotgun sequence.</title>
        <authorList>
            <person name="Sawabe T."/>
            <person name="Meirelles P."/>
            <person name="Nakanishi M."/>
            <person name="Sayaka M."/>
            <person name="Hattori M."/>
            <person name="Ohkuma M."/>
        </authorList>
    </citation>
    <scope>NUCLEOTIDE SEQUENCE [LARGE SCALE GENOMIC DNA]</scope>
    <source>
        <strain evidence="3">JCM19235</strain>
    </source>
</reference>
<keyword evidence="1" id="KW-0472">Membrane</keyword>
<keyword evidence="3" id="KW-1185">Reference proteome</keyword>
<comment type="caution">
    <text evidence="2">The sequence shown here is derived from an EMBL/GenBank/DDBJ whole genome shotgun (WGS) entry which is preliminary data.</text>
</comment>
<dbReference type="Proteomes" id="UP000029228">
    <property type="component" value="Unassembled WGS sequence"/>
</dbReference>
<organism evidence="2 3">
    <name type="scientific">Vibrio maritimus</name>
    <dbReference type="NCBI Taxonomy" id="990268"/>
    <lineage>
        <taxon>Bacteria</taxon>
        <taxon>Pseudomonadati</taxon>
        <taxon>Pseudomonadota</taxon>
        <taxon>Gammaproteobacteria</taxon>
        <taxon>Vibrionales</taxon>
        <taxon>Vibrionaceae</taxon>
        <taxon>Vibrio</taxon>
    </lineage>
</organism>
<feature type="transmembrane region" description="Helical" evidence="1">
    <location>
        <begin position="12"/>
        <end position="36"/>
    </location>
</feature>
<dbReference type="OrthoDB" id="6196761at2"/>
<gene>
    <name evidence="2" type="ORF">JCM19235_293</name>
</gene>
<protein>
    <recommendedName>
        <fullName evidence="4">DUF3392 domain-containing protein</fullName>
    </recommendedName>
</protein>
<dbReference type="STRING" id="990268.JCM19235_293"/>
<keyword evidence="1" id="KW-0812">Transmembrane</keyword>
<name>A0A090S2M0_9VIBR</name>
<feature type="transmembrane region" description="Helical" evidence="1">
    <location>
        <begin position="48"/>
        <end position="71"/>
    </location>
</feature>
<sequence length="107" mass="11692">MLDLFAPGGKLLSPYLLEISTALVACALVVLGADINRLMRNVLRDTNFVIRTGCFILLNAFGYGLIIIKATPVLKSTLNNIEPGLMFSIVVLSFVGIGIWAQRNRQI</sequence>
<dbReference type="AlphaFoldDB" id="A0A090S2M0"/>
<evidence type="ECO:0000313" key="3">
    <source>
        <dbReference type="Proteomes" id="UP000029228"/>
    </source>
</evidence>
<dbReference type="RefSeq" id="WP_042475457.1">
    <property type="nucleotide sequence ID" value="NZ_CP090438.1"/>
</dbReference>
<evidence type="ECO:0000256" key="1">
    <source>
        <dbReference type="SAM" id="Phobius"/>
    </source>
</evidence>
<dbReference type="EMBL" id="BBMR01000007">
    <property type="protein sequence ID" value="GAL21018.1"/>
    <property type="molecule type" value="Genomic_DNA"/>
</dbReference>
<evidence type="ECO:0000313" key="2">
    <source>
        <dbReference type="EMBL" id="GAL21018.1"/>
    </source>
</evidence>
<dbReference type="Pfam" id="PF11872">
    <property type="entry name" value="DUF3392"/>
    <property type="match status" value="1"/>
</dbReference>
<keyword evidence="1" id="KW-1133">Transmembrane helix</keyword>
<evidence type="ECO:0008006" key="4">
    <source>
        <dbReference type="Google" id="ProtNLM"/>
    </source>
</evidence>
<feature type="transmembrane region" description="Helical" evidence="1">
    <location>
        <begin position="83"/>
        <end position="101"/>
    </location>
</feature>
<accession>A0A090S2M0</accession>
<dbReference type="InterPro" id="IPR021813">
    <property type="entry name" value="DUF3392"/>
</dbReference>